<proteinExistence type="predicted"/>
<accession>A0A6L2KP54</accession>
<comment type="caution">
    <text evidence="1">The sequence shown here is derived from an EMBL/GenBank/DDBJ whole genome shotgun (WGS) entry which is preliminary data.</text>
</comment>
<sequence>MESLNFNSQERGLHQLQLVVKQLDSICMTWFKQLEIYLSDLYHNNLSHDVDAFKPAFRTFFSEEHQTFRSKMFHNMDQLRLQFERESLHKVNVKNCLEVLPTQFKEFFSSQGVNSLDHLHQCWQQDFKDYTYYEPKTYRRDLLKNMDILEDFIDKSVIKYGELRMKENEVNALKKTGKQLNAEILHEHKIEKSFNLQSKNVQINPVQAVDASLVVTKSSGIDSKNNILENALSKSMNETQMQMQEEKVNIGKAFDAGWVVIENSGTKSDKQETNSRSENYTTHAVYADIRPVNDQEPFANV</sequence>
<dbReference type="AlphaFoldDB" id="A0A6L2KP54"/>
<name>A0A6L2KP54_TANCI</name>
<gene>
    <name evidence="1" type="ORF">Tci_023271</name>
</gene>
<organism evidence="1">
    <name type="scientific">Tanacetum cinerariifolium</name>
    <name type="common">Dalmatian daisy</name>
    <name type="synonym">Chrysanthemum cinerariifolium</name>
    <dbReference type="NCBI Taxonomy" id="118510"/>
    <lineage>
        <taxon>Eukaryota</taxon>
        <taxon>Viridiplantae</taxon>
        <taxon>Streptophyta</taxon>
        <taxon>Embryophyta</taxon>
        <taxon>Tracheophyta</taxon>
        <taxon>Spermatophyta</taxon>
        <taxon>Magnoliopsida</taxon>
        <taxon>eudicotyledons</taxon>
        <taxon>Gunneridae</taxon>
        <taxon>Pentapetalae</taxon>
        <taxon>asterids</taxon>
        <taxon>campanulids</taxon>
        <taxon>Asterales</taxon>
        <taxon>Asteraceae</taxon>
        <taxon>Asteroideae</taxon>
        <taxon>Anthemideae</taxon>
        <taxon>Anthemidinae</taxon>
        <taxon>Tanacetum</taxon>
    </lineage>
</organism>
<protein>
    <submittedName>
        <fullName evidence="1">Uncharacterized protein</fullName>
    </submittedName>
</protein>
<evidence type="ECO:0000313" key="1">
    <source>
        <dbReference type="EMBL" id="GEU51293.1"/>
    </source>
</evidence>
<dbReference type="EMBL" id="BKCJ010002844">
    <property type="protein sequence ID" value="GEU51293.1"/>
    <property type="molecule type" value="Genomic_DNA"/>
</dbReference>
<reference evidence="1" key="1">
    <citation type="journal article" date="2019" name="Sci. Rep.">
        <title>Draft genome of Tanacetum cinerariifolium, the natural source of mosquito coil.</title>
        <authorList>
            <person name="Yamashiro T."/>
            <person name="Shiraishi A."/>
            <person name="Satake H."/>
            <person name="Nakayama K."/>
        </authorList>
    </citation>
    <scope>NUCLEOTIDE SEQUENCE</scope>
</reference>